<accession>A0A8J2YLX3</accession>
<evidence type="ECO:0000259" key="3">
    <source>
        <dbReference type="Pfam" id="PF09335"/>
    </source>
</evidence>
<keyword evidence="5" id="KW-1185">Reference proteome</keyword>
<feature type="transmembrane region" description="Helical" evidence="2">
    <location>
        <begin position="135"/>
        <end position="154"/>
    </location>
</feature>
<dbReference type="Pfam" id="PF09335">
    <property type="entry name" value="VTT_dom"/>
    <property type="match status" value="1"/>
</dbReference>
<organism evidence="4 5">
    <name type="scientific">Pullulanibacillus camelliae</name>
    <dbReference type="NCBI Taxonomy" id="1707096"/>
    <lineage>
        <taxon>Bacteria</taxon>
        <taxon>Bacillati</taxon>
        <taxon>Bacillota</taxon>
        <taxon>Bacilli</taxon>
        <taxon>Bacillales</taxon>
        <taxon>Sporolactobacillaceae</taxon>
        <taxon>Pullulanibacillus</taxon>
    </lineage>
</organism>
<evidence type="ECO:0000313" key="4">
    <source>
        <dbReference type="EMBL" id="GGE52285.1"/>
    </source>
</evidence>
<keyword evidence="2" id="KW-0472">Membrane</keyword>
<dbReference type="PANTHER" id="PTHR42709">
    <property type="entry name" value="ALKALINE PHOSPHATASE LIKE PROTEIN"/>
    <property type="match status" value="1"/>
</dbReference>
<dbReference type="GO" id="GO:0005886">
    <property type="term" value="C:plasma membrane"/>
    <property type="evidence" value="ECO:0007669"/>
    <property type="project" value="TreeGrafter"/>
</dbReference>
<protein>
    <submittedName>
        <fullName evidence="4">Alkaline phosphatase</fullName>
    </submittedName>
</protein>
<reference evidence="4" key="2">
    <citation type="submission" date="2020-09" db="EMBL/GenBank/DDBJ databases">
        <authorList>
            <person name="Sun Q."/>
            <person name="Zhou Y."/>
        </authorList>
    </citation>
    <scope>NUCLEOTIDE SEQUENCE</scope>
    <source>
        <strain evidence="4">CGMCC 1.15371</strain>
    </source>
</reference>
<proteinExistence type="inferred from homology"/>
<dbReference type="EMBL" id="BMIR01000021">
    <property type="protein sequence ID" value="GGE52285.1"/>
    <property type="molecule type" value="Genomic_DNA"/>
</dbReference>
<evidence type="ECO:0000313" key="5">
    <source>
        <dbReference type="Proteomes" id="UP000628775"/>
    </source>
</evidence>
<reference evidence="4" key="1">
    <citation type="journal article" date="2014" name="Int. J. Syst. Evol. Microbiol.">
        <title>Complete genome sequence of Corynebacterium casei LMG S-19264T (=DSM 44701T), isolated from a smear-ripened cheese.</title>
        <authorList>
            <consortium name="US DOE Joint Genome Institute (JGI-PGF)"/>
            <person name="Walter F."/>
            <person name="Albersmeier A."/>
            <person name="Kalinowski J."/>
            <person name="Ruckert C."/>
        </authorList>
    </citation>
    <scope>NUCLEOTIDE SEQUENCE</scope>
    <source>
        <strain evidence="4">CGMCC 1.15371</strain>
    </source>
</reference>
<gene>
    <name evidence="4" type="ORF">GCM10011391_33900</name>
</gene>
<dbReference type="Proteomes" id="UP000628775">
    <property type="component" value="Unassembled WGS sequence"/>
</dbReference>
<evidence type="ECO:0000256" key="2">
    <source>
        <dbReference type="SAM" id="Phobius"/>
    </source>
</evidence>
<dbReference type="InterPro" id="IPR051311">
    <property type="entry name" value="DedA_domain"/>
</dbReference>
<keyword evidence="2" id="KW-1133">Transmembrane helix</keyword>
<name>A0A8J2YLX3_9BACL</name>
<feature type="transmembrane region" description="Helical" evidence="2">
    <location>
        <begin position="47"/>
        <end position="70"/>
    </location>
</feature>
<feature type="transmembrane region" description="Helical" evidence="2">
    <location>
        <begin position="174"/>
        <end position="192"/>
    </location>
</feature>
<comment type="similarity">
    <text evidence="1">Belongs to the DedA family.</text>
</comment>
<evidence type="ECO:0000256" key="1">
    <source>
        <dbReference type="ARBA" id="ARBA00010792"/>
    </source>
</evidence>
<keyword evidence="2" id="KW-0812">Transmembrane</keyword>
<dbReference type="InterPro" id="IPR032816">
    <property type="entry name" value="VTT_dom"/>
</dbReference>
<comment type="caution">
    <text evidence="4">The sequence shown here is derived from an EMBL/GenBank/DDBJ whole genome shotgun (WGS) entry which is preliminary data.</text>
</comment>
<sequence length="200" mass="22257">MEHILTQLLETIISMGYFGVALALMIEIIPSELVLAYGGFMVGSGHLSFIGTVIAGTIGATVAQVFLYWIGAYGGRPFLEKYGKYLLIHKKHLDVSERWFQKYGAGVVFFARFVPVVRQAISLPAGIAKMPLSKFIFYTLLATVPWCILFIYLGEKLGQSWDQIKTVTAPYLDTAAVIIIAIAVLIIIIKMFSSRRKFKP</sequence>
<dbReference type="AlphaFoldDB" id="A0A8J2YLX3"/>
<dbReference type="PANTHER" id="PTHR42709:SF8">
    <property type="entry name" value="UNDECAPRENYL PHOSPHATE TRANSPORTER A"/>
    <property type="match status" value="1"/>
</dbReference>
<feature type="domain" description="VTT" evidence="3">
    <location>
        <begin position="29"/>
        <end position="155"/>
    </location>
</feature>
<feature type="transmembrane region" description="Helical" evidence="2">
    <location>
        <begin position="12"/>
        <end position="35"/>
    </location>
</feature>